<keyword evidence="2" id="KW-1185">Reference proteome</keyword>
<gene>
    <name evidence="1" type="ORF">L249_8876</name>
</gene>
<organism evidence="1 2">
    <name type="scientific">Ophiocordyceps polyrhachis-furcata BCC 54312</name>
    <dbReference type="NCBI Taxonomy" id="1330021"/>
    <lineage>
        <taxon>Eukaryota</taxon>
        <taxon>Fungi</taxon>
        <taxon>Dikarya</taxon>
        <taxon>Ascomycota</taxon>
        <taxon>Pezizomycotina</taxon>
        <taxon>Sordariomycetes</taxon>
        <taxon>Hypocreomycetidae</taxon>
        <taxon>Hypocreales</taxon>
        <taxon>Ophiocordycipitaceae</taxon>
        <taxon>Ophiocordyceps</taxon>
    </lineage>
</organism>
<name>A0A367L1P2_9HYPO</name>
<evidence type="ECO:0000313" key="1">
    <source>
        <dbReference type="EMBL" id="RCI08334.1"/>
    </source>
</evidence>
<reference evidence="1 2" key="1">
    <citation type="journal article" date="2015" name="BMC Genomics">
        <title>Insights from the genome of Ophiocordyceps polyrhachis-furcata to pathogenicity and host specificity in insect fungi.</title>
        <authorList>
            <person name="Wichadakul D."/>
            <person name="Kobmoo N."/>
            <person name="Ingsriswang S."/>
            <person name="Tangphatsornruang S."/>
            <person name="Chantasingh D."/>
            <person name="Luangsa-ard J.J."/>
            <person name="Eurwilaichitr L."/>
        </authorList>
    </citation>
    <scope>NUCLEOTIDE SEQUENCE [LARGE SCALE GENOMIC DNA]</scope>
    <source>
        <strain evidence="1 2">BCC 54312</strain>
    </source>
</reference>
<protein>
    <submittedName>
        <fullName evidence="1">Uncharacterized protein</fullName>
    </submittedName>
</protein>
<dbReference type="AlphaFoldDB" id="A0A367L1P2"/>
<dbReference type="Proteomes" id="UP000253664">
    <property type="component" value="Unassembled WGS sequence"/>
</dbReference>
<sequence>CVAHGNFDLQYIRRTRIRNGKTGKSPSTQKYHHEACMVDADRKVGITRVRKTMPVCLGEKGHTMMKSREGAEERERKEDGEGLNLEGMGYETRLWLIRGLAADHLLVPFFSHPSGLCLAPLLRRRQGFGKQVSVEKTEAWKSIRSNMATCAAPRLRQLEPVKEGVSNQ</sequence>
<comment type="caution">
    <text evidence="1">The sequence shown here is derived from an EMBL/GenBank/DDBJ whole genome shotgun (WGS) entry which is preliminary data.</text>
</comment>
<evidence type="ECO:0000313" key="2">
    <source>
        <dbReference type="Proteomes" id="UP000253664"/>
    </source>
</evidence>
<feature type="non-terminal residue" evidence="1">
    <location>
        <position position="1"/>
    </location>
</feature>
<dbReference type="EMBL" id="LKCN02000019">
    <property type="protein sequence ID" value="RCI08334.1"/>
    <property type="molecule type" value="Genomic_DNA"/>
</dbReference>
<proteinExistence type="predicted"/>
<feature type="non-terminal residue" evidence="1">
    <location>
        <position position="168"/>
    </location>
</feature>
<accession>A0A367L1P2</accession>